<dbReference type="InterPro" id="IPR018456">
    <property type="entry name" value="PTR2_symporter_CS"/>
</dbReference>
<evidence type="ECO:0000256" key="4">
    <source>
        <dbReference type="ARBA" id="ARBA00022692"/>
    </source>
</evidence>
<dbReference type="CDD" id="cd17346">
    <property type="entry name" value="MFS_DtpA_like"/>
    <property type="match status" value="1"/>
</dbReference>
<evidence type="ECO:0000256" key="3">
    <source>
        <dbReference type="ARBA" id="ARBA00022475"/>
    </source>
</evidence>
<dbReference type="InterPro" id="IPR036259">
    <property type="entry name" value="MFS_trans_sf"/>
</dbReference>
<protein>
    <submittedName>
        <fullName evidence="9">Amino acid/peptide transporter (Peptide:H symporter)</fullName>
    </submittedName>
</protein>
<accession>A0A0G3H4A3</accession>
<feature type="transmembrane region" description="Helical" evidence="8">
    <location>
        <begin position="262"/>
        <end position="283"/>
    </location>
</feature>
<dbReference type="STRING" id="571915.CMUST_08190"/>
<dbReference type="GO" id="GO:0005886">
    <property type="term" value="C:plasma membrane"/>
    <property type="evidence" value="ECO:0007669"/>
    <property type="project" value="UniProtKB-SubCell"/>
</dbReference>
<feature type="transmembrane region" description="Helical" evidence="8">
    <location>
        <begin position="73"/>
        <end position="93"/>
    </location>
</feature>
<keyword evidence="10" id="KW-1185">Reference proteome</keyword>
<feature type="transmembrane region" description="Helical" evidence="8">
    <location>
        <begin position="340"/>
        <end position="360"/>
    </location>
</feature>
<dbReference type="Pfam" id="PF00854">
    <property type="entry name" value="PTR2"/>
    <property type="match status" value="1"/>
</dbReference>
<dbReference type="Proteomes" id="UP000035199">
    <property type="component" value="Chromosome"/>
</dbReference>
<feature type="transmembrane region" description="Helical" evidence="8">
    <location>
        <begin position="372"/>
        <end position="393"/>
    </location>
</feature>
<name>A0A0G3H4A3_9CORY</name>
<dbReference type="PROSITE" id="PS01023">
    <property type="entry name" value="PTR2_2"/>
    <property type="match status" value="1"/>
</dbReference>
<evidence type="ECO:0000256" key="2">
    <source>
        <dbReference type="ARBA" id="ARBA00022448"/>
    </source>
</evidence>
<dbReference type="NCBIfam" id="TIGR00924">
    <property type="entry name" value="yjdL_sub1_fam"/>
    <property type="match status" value="1"/>
</dbReference>
<reference evidence="10" key="2">
    <citation type="submission" date="2015-05" db="EMBL/GenBank/DDBJ databases">
        <title>Complete genome sequence of Corynebacterium mustelae DSM 45274, isolated from various tissues of a male ferret with lethal sepsis.</title>
        <authorList>
            <person name="Ruckert C."/>
            <person name="Albersmeier A."/>
            <person name="Winkler A."/>
            <person name="Tauch A."/>
        </authorList>
    </citation>
    <scope>NUCLEOTIDE SEQUENCE [LARGE SCALE GENOMIC DNA]</scope>
    <source>
        <strain evidence="10">DSM 45274</strain>
    </source>
</reference>
<evidence type="ECO:0000256" key="6">
    <source>
        <dbReference type="ARBA" id="ARBA00023136"/>
    </source>
</evidence>
<dbReference type="AlphaFoldDB" id="A0A0G3H4A3"/>
<dbReference type="InterPro" id="IPR050171">
    <property type="entry name" value="MFS_Transporters"/>
</dbReference>
<feature type="transmembrane region" description="Helical" evidence="8">
    <location>
        <begin position="132"/>
        <end position="155"/>
    </location>
</feature>
<dbReference type="EMBL" id="CP011542">
    <property type="protein sequence ID" value="AKK05962.1"/>
    <property type="molecule type" value="Genomic_DNA"/>
</dbReference>
<dbReference type="PATRIC" id="fig|571915.4.peg.1741"/>
<keyword evidence="6 8" id="KW-0472">Membrane</keyword>
<evidence type="ECO:0000313" key="10">
    <source>
        <dbReference type="Proteomes" id="UP000035199"/>
    </source>
</evidence>
<keyword evidence="3" id="KW-1003">Cell membrane</keyword>
<feature type="transmembrane region" description="Helical" evidence="8">
    <location>
        <begin position="472"/>
        <end position="494"/>
    </location>
</feature>
<evidence type="ECO:0000256" key="8">
    <source>
        <dbReference type="SAM" id="Phobius"/>
    </source>
</evidence>
<dbReference type="GO" id="GO:0006857">
    <property type="term" value="P:oligopeptide transport"/>
    <property type="evidence" value="ECO:0007669"/>
    <property type="project" value="InterPro"/>
</dbReference>
<evidence type="ECO:0000256" key="7">
    <source>
        <dbReference type="RuleBase" id="RU003755"/>
    </source>
</evidence>
<dbReference type="Gene3D" id="1.20.1250.20">
    <property type="entry name" value="MFS general substrate transporter like domains"/>
    <property type="match status" value="1"/>
</dbReference>
<evidence type="ECO:0000313" key="9">
    <source>
        <dbReference type="EMBL" id="AKK05962.1"/>
    </source>
</evidence>
<dbReference type="PANTHER" id="PTHR23517">
    <property type="entry name" value="RESISTANCE PROTEIN MDTM, PUTATIVE-RELATED-RELATED"/>
    <property type="match status" value="1"/>
</dbReference>
<dbReference type="PANTHER" id="PTHR23517:SF15">
    <property type="entry name" value="PROTON-DEPENDENT OLIGOPEPTIDE FAMILY TRANSPORT PROTEIN"/>
    <property type="match status" value="1"/>
</dbReference>
<feature type="transmembrane region" description="Helical" evidence="8">
    <location>
        <begin position="399"/>
        <end position="418"/>
    </location>
</feature>
<dbReference type="SUPFAM" id="SSF103473">
    <property type="entry name" value="MFS general substrate transporter"/>
    <property type="match status" value="1"/>
</dbReference>
<feature type="transmembrane region" description="Helical" evidence="8">
    <location>
        <begin position="234"/>
        <end position="256"/>
    </location>
</feature>
<feature type="transmembrane region" description="Helical" evidence="8">
    <location>
        <begin position="439"/>
        <end position="460"/>
    </location>
</feature>
<feature type="transmembrane region" description="Helical" evidence="8">
    <location>
        <begin position="295"/>
        <end position="312"/>
    </location>
</feature>
<feature type="transmembrane region" description="Helical" evidence="8">
    <location>
        <begin position="194"/>
        <end position="213"/>
    </location>
</feature>
<dbReference type="InterPro" id="IPR005279">
    <property type="entry name" value="Dipep/tripep_permease"/>
</dbReference>
<dbReference type="KEGG" id="cmv:CMUST_08190"/>
<feature type="transmembrane region" description="Helical" evidence="8">
    <location>
        <begin position="105"/>
        <end position="126"/>
    </location>
</feature>
<dbReference type="GO" id="GO:1904680">
    <property type="term" value="F:peptide transmembrane transporter activity"/>
    <property type="evidence" value="ECO:0007669"/>
    <property type="project" value="InterPro"/>
</dbReference>
<reference evidence="9 10" key="1">
    <citation type="journal article" date="2015" name="Genome Announc.">
        <title>Complete Genome Sequence of the Type Strain Corynebacterium mustelae DSM 45274, Isolated from Various Tissues of a Male Ferret with Lethal Sepsis.</title>
        <authorList>
            <person name="Ruckert C."/>
            <person name="Eimer J."/>
            <person name="Winkler A."/>
            <person name="Tauch A."/>
        </authorList>
    </citation>
    <scope>NUCLEOTIDE SEQUENCE [LARGE SCALE GENOMIC DNA]</scope>
    <source>
        <strain evidence="9 10">DSM 45274</strain>
    </source>
</reference>
<evidence type="ECO:0000256" key="5">
    <source>
        <dbReference type="ARBA" id="ARBA00022989"/>
    </source>
</evidence>
<sequence>MQIMNQDTREIEYEDAPQLPTKRTFFGHPWGLANLFGVEMWERFSFYGMQGIVLFYMYYAVTDGGLGIDKTVAASIVGAYGGSVYVACIITAFISDKILGPERTLFYAAIIVMVGHIALAFIPGVAGLAVGFILIAIGSGGVKTCSQVLLGMLYSRRDPRRDGGFSIYYMGINIGAIGGPLITTYLWHAWGFHAGFGIAAVGMFFGLAQYVYTRKTSFGTIGSEVPNPLPANQRIAVGVGFLAVVALFVLLVATGIVKVDWLSNIVTGVAFVAAVVLWCQMYFSSLVSAKEKSRLLGFIPLFISGVLFFAIFDQQYTVLAIYSDFRLDRMVFGVEVPPSLIQAINPIFIVLLAGVFSAMWSKLGERQWSTPVKFGVANIIIGISLFFFIPFAGGAANSTPLVAVVWILFMFTIAELLLSPVGNSVTTKVSPVAFPTRMMAVWQMAVAMGVALAGSLTTYYNPEDAGVERSFFLYLGIVSIVLGVALLAVSRWVVRKFVDVR</sequence>
<organism evidence="9 10">
    <name type="scientific">Corynebacterium mustelae</name>
    <dbReference type="NCBI Taxonomy" id="571915"/>
    <lineage>
        <taxon>Bacteria</taxon>
        <taxon>Bacillati</taxon>
        <taxon>Actinomycetota</taxon>
        <taxon>Actinomycetes</taxon>
        <taxon>Mycobacteriales</taxon>
        <taxon>Corynebacteriaceae</taxon>
        <taxon>Corynebacterium</taxon>
    </lineage>
</organism>
<evidence type="ECO:0000256" key="1">
    <source>
        <dbReference type="ARBA" id="ARBA00004651"/>
    </source>
</evidence>
<keyword evidence="4 7" id="KW-0812">Transmembrane</keyword>
<feature type="transmembrane region" description="Helical" evidence="8">
    <location>
        <begin position="44"/>
        <end position="61"/>
    </location>
</feature>
<feature type="transmembrane region" description="Helical" evidence="8">
    <location>
        <begin position="167"/>
        <end position="188"/>
    </location>
</feature>
<keyword evidence="2 7" id="KW-0813">Transport</keyword>
<proteinExistence type="inferred from homology"/>
<keyword evidence="5 8" id="KW-1133">Transmembrane helix</keyword>
<dbReference type="InterPro" id="IPR000109">
    <property type="entry name" value="POT_fam"/>
</dbReference>
<comment type="similarity">
    <text evidence="7">Belongs to the major facilitator superfamily. Proton-dependent oligopeptide transporter (POT/PTR) (TC 2.A.17) family.</text>
</comment>
<comment type="subcellular location">
    <subcellularLocation>
        <location evidence="1">Cell membrane</location>
        <topology evidence="1">Multi-pass membrane protein</topology>
    </subcellularLocation>
    <subcellularLocation>
        <location evidence="7">Membrane</location>
        <topology evidence="7">Multi-pass membrane protein</topology>
    </subcellularLocation>
</comment>
<gene>
    <name evidence="9" type="ORF">CMUST_08190</name>
</gene>